<feature type="domain" description="Dockerin" evidence="2">
    <location>
        <begin position="284"/>
        <end position="341"/>
    </location>
</feature>
<dbReference type="SUPFAM" id="SSF63446">
    <property type="entry name" value="Type I dockerin domain"/>
    <property type="match status" value="1"/>
</dbReference>
<dbReference type="InterPro" id="IPR002105">
    <property type="entry name" value="Dockerin_1_rpt"/>
</dbReference>
<comment type="caution">
    <text evidence="3">The sequence shown here is derived from an EMBL/GenBank/DDBJ whole genome shotgun (WGS) entry which is preliminary data.</text>
</comment>
<dbReference type="InterPro" id="IPR018247">
    <property type="entry name" value="EF_Hand_1_Ca_BS"/>
</dbReference>
<dbReference type="EMBL" id="MFAH01000002">
    <property type="protein sequence ID" value="OGD72283.1"/>
    <property type="molecule type" value="Genomic_DNA"/>
</dbReference>
<dbReference type="InterPro" id="IPR016134">
    <property type="entry name" value="Dockerin_dom"/>
</dbReference>
<dbReference type="CDD" id="cd14254">
    <property type="entry name" value="Dockerin_II"/>
    <property type="match status" value="1"/>
</dbReference>
<proteinExistence type="predicted"/>
<dbReference type="Pfam" id="PF00404">
    <property type="entry name" value="Dockerin_1"/>
    <property type="match status" value="1"/>
</dbReference>
<dbReference type="GO" id="GO:0000272">
    <property type="term" value="P:polysaccharide catabolic process"/>
    <property type="evidence" value="ECO:0007669"/>
    <property type="project" value="InterPro"/>
</dbReference>
<evidence type="ECO:0000259" key="2">
    <source>
        <dbReference type="PROSITE" id="PS51766"/>
    </source>
</evidence>
<dbReference type="PROSITE" id="PS00018">
    <property type="entry name" value="EF_HAND_1"/>
    <property type="match status" value="2"/>
</dbReference>
<gene>
    <name evidence="3" type="ORF">A3D09_01430</name>
</gene>
<sequence length="341" mass="37808">MNQFPVDSITHVGFVEGADRQAAAIPPDQLSNYSSFGKQTTVPNNWPWYFPPINFYAAWKYATVFPNEALPLYNKMKSKLSIPPRLSDAELIKSPQVLNAHIAGCQGYLELEKLAGQPKSQNVQNEYNRLLALKINNFSVDVPYKVAMAGGGDHGKEIIFSRHFIYMMPELAAELKETKVPAAQTMLNRINTVAPYWFVAGYDSTIYEGTMRNLYDETIFNIFTILQPSYQTMIKYLDAPAFPRGDLFYIQNLVTTIEAAENQGITPGPTNPPTPTTQPPSPTPTPKPGDVNGDGSVDLSDLSILLSNYGKSDMQRINGDLNNDGTVNLLDLTTLLANFGR</sequence>
<evidence type="ECO:0000313" key="4">
    <source>
        <dbReference type="Proteomes" id="UP000177390"/>
    </source>
</evidence>
<evidence type="ECO:0000256" key="1">
    <source>
        <dbReference type="SAM" id="MobiDB-lite"/>
    </source>
</evidence>
<dbReference type="AlphaFoldDB" id="A0A1F5EXZ9"/>
<dbReference type="InterPro" id="IPR036439">
    <property type="entry name" value="Dockerin_dom_sf"/>
</dbReference>
<name>A0A1F5EXZ9_9BACT</name>
<dbReference type="PROSITE" id="PS51766">
    <property type="entry name" value="DOCKERIN"/>
    <property type="match status" value="1"/>
</dbReference>
<dbReference type="GO" id="GO:0004553">
    <property type="term" value="F:hydrolase activity, hydrolyzing O-glycosyl compounds"/>
    <property type="evidence" value="ECO:0007669"/>
    <property type="project" value="InterPro"/>
</dbReference>
<feature type="compositionally biased region" description="Pro residues" evidence="1">
    <location>
        <begin position="269"/>
        <end position="287"/>
    </location>
</feature>
<dbReference type="Proteomes" id="UP000177390">
    <property type="component" value="Unassembled WGS sequence"/>
</dbReference>
<protein>
    <recommendedName>
        <fullName evidence="2">Dockerin domain-containing protein</fullName>
    </recommendedName>
</protein>
<evidence type="ECO:0000313" key="3">
    <source>
        <dbReference type="EMBL" id="OGD72283.1"/>
    </source>
</evidence>
<reference evidence="3 4" key="1">
    <citation type="journal article" date="2016" name="Nat. Commun.">
        <title>Thousands of microbial genomes shed light on interconnected biogeochemical processes in an aquifer system.</title>
        <authorList>
            <person name="Anantharaman K."/>
            <person name="Brown C.T."/>
            <person name="Hug L.A."/>
            <person name="Sharon I."/>
            <person name="Castelle C.J."/>
            <person name="Probst A.J."/>
            <person name="Thomas B.C."/>
            <person name="Singh A."/>
            <person name="Wilkins M.J."/>
            <person name="Karaoz U."/>
            <person name="Brodie E.L."/>
            <person name="Williams K.H."/>
            <person name="Hubbard S.S."/>
            <person name="Banfield J.F."/>
        </authorList>
    </citation>
    <scope>NUCLEOTIDE SEQUENCE [LARGE SCALE GENOMIC DNA]</scope>
</reference>
<dbReference type="Gene3D" id="1.10.1330.10">
    <property type="entry name" value="Dockerin domain"/>
    <property type="match status" value="1"/>
</dbReference>
<feature type="region of interest" description="Disordered" evidence="1">
    <location>
        <begin position="262"/>
        <end position="294"/>
    </location>
</feature>
<organism evidence="3 4">
    <name type="scientific">Candidatus Collierbacteria bacterium RIFCSPHIGHO2_02_FULL_49_10</name>
    <dbReference type="NCBI Taxonomy" id="1817723"/>
    <lineage>
        <taxon>Bacteria</taxon>
        <taxon>Candidatus Collieribacteriota</taxon>
    </lineage>
</organism>
<accession>A0A1F5EXZ9</accession>